<gene>
    <name evidence="1" type="ORF">HHL15_15795</name>
</gene>
<dbReference type="Proteomes" id="UP000580043">
    <property type="component" value="Unassembled WGS sequence"/>
</dbReference>
<sequence length="119" mass="12571">MSSLTPTRCVSLEGHASTILGEAAGTLITCISGCVWVTRYGDPRDVILHAGSSFEVDGPGTVVMTAHHGARLHIHPCGQPRPGTSGGLAGFLRGLLRKPFRPRWQSAARRLAGGSMHEC</sequence>
<dbReference type="AlphaFoldDB" id="A0A848G8I8"/>
<keyword evidence="2" id="KW-1185">Reference proteome</keyword>
<dbReference type="Pfam" id="PF11142">
    <property type="entry name" value="DUF2917"/>
    <property type="match status" value="1"/>
</dbReference>
<evidence type="ECO:0000313" key="1">
    <source>
        <dbReference type="EMBL" id="NML27215.1"/>
    </source>
</evidence>
<proteinExistence type="predicted"/>
<accession>A0A848G8I8</accession>
<dbReference type="RefSeq" id="WP_169146750.1">
    <property type="nucleotide sequence ID" value="NZ_JABBGA010000013.1"/>
</dbReference>
<dbReference type="EMBL" id="JABBGA010000013">
    <property type="protein sequence ID" value="NML27215.1"/>
    <property type="molecule type" value="Genomic_DNA"/>
</dbReference>
<protein>
    <submittedName>
        <fullName evidence="1">DUF2917 domain-containing protein</fullName>
    </submittedName>
</protein>
<evidence type="ECO:0000313" key="2">
    <source>
        <dbReference type="Proteomes" id="UP000580043"/>
    </source>
</evidence>
<dbReference type="InterPro" id="IPR021317">
    <property type="entry name" value="DUF2917"/>
</dbReference>
<comment type="caution">
    <text evidence="1">The sequence shown here is derived from an EMBL/GenBank/DDBJ whole genome shotgun (WGS) entry which is preliminary data.</text>
</comment>
<reference evidence="1 2" key="1">
    <citation type="submission" date="2020-04" db="EMBL/GenBank/DDBJ databases">
        <title>Zoogloea sp. G-4-1-14 isolated from soil.</title>
        <authorList>
            <person name="Dahal R.H."/>
        </authorList>
    </citation>
    <scope>NUCLEOTIDE SEQUENCE [LARGE SCALE GENOMIC DNA]</scope>
    <source>
        <strain evidence="1 2">G-4-1-14</strain>
    </source>
</reference>
<organism evidence="1 2">
    <name type="scientific">Zoogloea dura</name>
    <dbReference type="NCBI Taxonomy" id="2728840"/>
    <lineage>
        <taxon>Bacteria</taxon>
        <taxon>Pseudomonadati</taxon>
        <taxon>Pseudomonadota</taxon>
        <taxon>Betaproteobacteria</taxon>
        <taxon>Rhodocyclales</taxon>
        <taxon>Zoogloeaceae</taxon>
        <taxon>Zoogloea</taxon>
    </lineage>
</organism>
<name>A0A848G8I8_9RHOO</name>